<comment type="subcellular location">
    <subcellularLocation>
        <location evidence="1 7">Periplasm</location>
    </subcellularLocation>
</comment>
<keyword evidence="3 7" id="KW-0732">Signal</keyword>
<keyword evidence="6 7" id="KW-0676">Redox-active center</keyword>
<comment type="caution">
    <text evidence="10">The sequence shown here is derived from an EMBL/GenBank/DDBJ whole genome shotgun (WGS) entry which is preliminary data.</text>
</comment>
<evidence type="ECO:0000259" key="9">
    <source>
        <dbReference type="Pfam" id="PF13098"/>
    </source>
</evidence>
<evidence type="ECO:0000256" key="7">
    <source>
        <dbReference type="RuleBase" id="RU364038"/>
    </source>
</evidence>
<proteinExistence type="inferred from homology"/>
<dbReference type="Gene3D" id="3.40.30.10">
    <property type="entry name" value="Glutaredoxin"/>
    <property type="match status" value="1"/>
</dbReference>
<dbReference type="InterPro" id="IPR009094">
    <property type="entry name" value="DiS-bond_isomerase_DsbC/G_N_sf"/>
</dbReference>
<feature type="domain" description="Disulphide bond isomerase DsbC/G N-terminal" evidence="8">
    <location>
        <begin position="19"/>
        <end position="85"/>
    </location>
</feature>
<dbReference type="EMBL" id="MUZR01000007">
    <property type="protein sequence ID" value="OOC11070.1"/>
    <property type="molecule type" value="Genomic_DNA"/>
</dbReference>
<dbReference type="Pfam" id="PF13098">
    <property type="entry name" value="Thioredoxin_2"/>
    <property type="match status" value="1"/>
</dbReference>
<evidence type="ECO:0000256" key="6">
    <source>
        <dbReference type="ARBA" id="ARBA00023284"/>
    </source>
</evidence>
<dbReference type="RefSeq" id="WP_018946313.1">
    <property type="nucleotide sequence ID" value="NZ_MUZR01000007.1"/>
</dbReference>
<feature type="chain" id="PRO_5010600613" description="Thiol:disulfide interchange protein" evidence="7">
    <location>
        <begin position="23"/>
        <end position="236"/>
    </location>
</feature>
<gene>
    <name evidence="10" type="ORF">B1A74_02785</name>
</gene>
<dbReference type="InterPro" id="IPR012336">
    <property type="entry name" value="Thioredoxin-like_fold"/>
</dbReference>
<dbReference type="SUPFAM" id="SSF54423">
    <property type="entry name" value="DsbC/DsbG N-terminal domain-like"/>
    <property type="match status" value="1"/>
</dbReference>
<keyword evidence="5" id="KW-1015">Disulfide bond</keyword>
<dbReference type="PANTHER" id="PTHR35272:SF3">
    <property type="entry name" value="THIOL:DISULFIDE INTERCHANGE PROTEIN DSBC"/>
    <property type="match status" value="1"/>
</dbReference>
<comment type="similarity">
    <text evidence="2 7">Belongs to the thioredoxin family. DsbC subfamily.</text>
</comment>
<name>A0A1V3A140_9GAMM</name>
<dbReference type="Gene3D" id="3.10.450.70">
    <property type="entry name" value="Disulphide bond isomerase, DsbC/G, N-terminal"/>
    <property type="match status" value="1"/>
</dbReference>
<dbReference type="CDD" id="cd03020">
    <property type="entry name" value="DsbA_DsbC_DsbG"/>
    <property type="match status" value="1"/>
</dbReference>
<dbReference type="PANTHER" id="PTHR35272">
    <property type="entry name" value="THIOL:DISULFIDE INTERCHANGE PROTEIN DSBC-RELATED"/>
    <property type="match status" value="1"/>
</dbReference>
<protein>
    <recommendedName>
        <fullName evidence="7">Thiol:disulfide interchange protein</fullName>
    </recommendedName>
</protein>
<evidence type="ECO:0000259" key="8">
    <source>
        <dbReference type="Pfam" id="PF10411"/>
    </source>
</evidence>
<evidence type="ECO:0000313" key="10">
    <source>
        <dbReference type="EMBL" id="OOC11070.1"/>
    </source>
</evidence>
<sequence>MLLKRVLPFAVALAAAGTTAQASEAIEQAMSQAIPDAEIDSIHSTPLDGIKEVRYGTEIFYVSEDGRYVMQGSLIDLQTRENLTEQAKGGARAELFEAIDDSELVVYEPNGETRAVLNIFTDPNCPYCRDIHADLPEYLEAGVKVRYLMFPVLGRDSPEIMNRTWCADDRQAAMDRSKEGDKLSDLDGNCATPQDEHMQLGQSLGVRGTPALFTENGEMLAGYVEPEEVLSRVLGD</sequence>
<keyword evidence="11" id="KW-1185">Reference proteome</keyword>
<dbReference type="SUPFAM" id="SSF52833">
    <property type="entry name" value="Thioredoxin-like"/>
    <property type="match status" value="1"/>
</dbReference>
<evidence type="ECO:0000256" key="5">
    <source>
        <dbReference type="ARBA" id="ARBA00023157"/>
    </source>
</evidence>
<dbReference type="GO" id="GO:0042597">
    <property type="term" value="C:periplasmic space"/>
    <property type="evidence" value="ECO:0007669"/>
    <property type="project" value="UniProtKB-SubCell"/>
</dbReference>
<dbReference type="OrthoDB" id="12976at2"/>
<evidence type="ECO:0000256" key="2">
    <source>
        <dbReference type="ARBA" id="ARBA00009813"/>
    </source>
</evidence>
<evidence type="ECO:0000256" key="3">
    <source>
        <dbReference type="ARBA" id="ARBA00022729"/>
    </source>
</evidence>
<accession>A0A1V3A140</accession>
<evidence type="ECO:0000256" key="4">
    <source>
        <dbReference type="ARBA" id="ARBA00022764"/>
    </source>
</evidence>
<evidence type="ECO:0000313" key="11">
    <source>
        <dbReference type="Proteomes" id="UP000189177"/>
    </source>
</evidence>
<organism evidence="10 11">
    <name type="scientific">Thioalkalivibrio halophilus</name>
    <dbReference type="NCBI Taxonomy" id="252474"/>
    <lineage>
        <taxon>Bacteria</taxon>
        <taxon>Pseudomonadati</taxon>
        <taxon>Pseudomonadota</taxon>
        <taxon>Gammaproteobacteria</taxon>
        <taxon>Chromatiales</taxon>
        <taxon>Ectothiorhodospiraceae</taxon>
        <taxon>Thioalkalivibrio</taxon>
    </lineage>
</organism>
<dbReference type="Proteomes" id="UP000189177">
    <property type="component" value="Unassembled WGS sequence"/>
</dbReference>
<comment type="function">
    <text evidence="7">Required for disulfide bond formation in some periplasmic proteins. Acts by transferring its disulfide bond to other proteins and is reduced in the process.</text>
</comment>
<dbReference type="AlphaFoldDB" id="A0A1V3A140"/>
<reference evidence="10 11" key="1">
    <citation type="submission" date="2017-02" db="EMBL/GenBank/DDBJ databases">
        <title>Genomic diversity within the haloalkaliphilic genus Thioalkalivibrio.</title>
        <authorList>
            <person name="Ahn A.-C."/>
            <person name="Meier-Kolthoff J."/>
            <person name="Overmars L."/>
            <person name="Richter M."/>
            <person name="Woyke T."/>
            <person name="Sorokin D.Y."/>
            <person name="Muyzer G."/>
        </authorList>
    </citation>
    <scope>NUCLEOTIDE SEQUENCE [LARGE SCALE GENOMIC DNA]</scope>
    <source>
        <strain evidence="10 11">HL17</strain>
    </source>
</reference>
<dbReference type="InterPro" id="IPR033954">
    <property type="entry name" value="DiS-bond_Isoase_DsbC/G"/>
</dbReference>
<keyword evidence="4 7" id="KW-0574">Periplasm</keyword>
<dbReference type="STRING" id="252474.B1A74_02785"/>
<dbReference type="InterPro" id="IPR051470">
    <property type="entry name" value="Thiol:disulfide_interchange"/>
</dbReference>
<feature type="domain" description="Thioredoxin-like fold" evidence="9">
    <location>
        <begin position="111"/>
        <end position="230"/>
    </location>
</feature>
<dbReference type="Pfam" id="PF10411">
    <property type="entry name" value="DsbC_N"/>
    <property type="match status" value="1"/>
</dbReference>
<dbReference type="InterPro" id="IPR018950">
    <property type="entry name" value="DiS-bond_isomerase_DsbC/G_N"/>
</dbReference>
<evidence type="ECO:0000256" key="1">
    <source>
        <dbReference type="ARBA" id="ARBA00004418"/>
    </source>
</evidence>
<feature type="signal peptide" evidence="7">
    <location>
        <begin position="1"/>
        <end position="22"/>
    </location>
</feature>
<dbReference type="InterPro" id="IPR036249">
    <property type="entry name" value="Thioredoxin-like_sf"/>
</dbReference>